<dbReference type="Proteomes" id="UP000029003">
    <property type="component" value="Unassembled WGS sequence"/>
</dbReference>
<comment type="caution">
    <text evidence="4">The sequence shown here is derived from an EMBL/GenBank/DDBJ whole genome shotgun (WGS) entry which is preliminary data.</text>
</comment>
<dbReference type="OrthoDB" id="2973014at2"/>
<feature type="domain" description="Purine catabolism PurC-like" evidence="2">
    <location>
        <begin position="7"/>
        <end position="130"/>
    </location>
</feature>
<protein>
    <submittedName>
        <fullName evidence="4">Transcriptional regulator</fullName>
    </submittedName>
</protein>
<dbReference type="SUPFAM" id="SSF46689">
    <property type="entry name" value="Homeodomain-like"/>
    <property type="match status" value="1"/>
</dbReference>
<dbReference type="Gene3D" id="1.10.10.2840">
    <property type="entry name" value="PucR C-terminal helix-turn-helix domain"/>
    <property type="match status" value="1"/>
</dbReference>
<reference evidence="4 5" key="1">
    <citation type="submission" date="2014-03" db="EMBL/GenBank/DDBJ databases">
        <title>Genomics of Bifidobacteria.</title>
        <authorList>
            <person name="Ventura M."/>
            <person name="Milani C."/>
            <person name="Lugli G.A."/>
        </authorList>
    </citation>
    <scope>NUCLEOTIDE SEQUENCE [LARGE SCALE GENOMIC DNA]</scope>
    <source>
        <strain evidence="4 5">LMG 21395</strain>
    </source>
</reference>
<dbReference type="InterPro" id="IPR025736">
    <property type="entry name" value="PucR_C-HTH_dom"/>
</dbReference>
<accession>A0A087E2C8</accession>
<feature type="domain" description="PucR C-terminal helix-turn-helix" evidence="3">
    <location>
        <begin position="484"/>
        <end position="538"/>
    </location>
</feature>
<dbReference type="InterPro" id="IPR051448">
    <property type="entry name" value="CdaR-like_regulators"/>
</dbReference>
<dbReference type="PANTHER" id="PTHR33744:SF17">
    <property type="entry name" value="CONSERVED PROTEIN"/>
    <property type="match status" value="1"/>
</dbReference>
<evidence type="ECO:0000259" key="3">
    <source>
        <dbReference type="Pfam" id="PF13556"/>
    </source>
</evidence>
<evidence type="ECO:0000313" key="4">
    <source>
        <dbReference type="EMBL" id="KFJ01929.1"/>
    </source>
</evidence>
<proteinExistence type="predicted"/>
<organism evidence="4 5">
    <name type="scientific">Bifidobacterium thermacidophilum subsp. thermacidophilum</name>
    <dbReference type="NCBI Taxonomy" id="79262"/>
    <lineage>
        <taxon>Bacteria</taxon>
        <taxon>Bacillati</taxon>
        <taxon>Actinomycetota</taxon>
        <taxon>Actinomycetes</taxon>
        <taxon>Bifidobacteriales</taxon>
        <taxon>Bifidobacteriaceae</taxon>
        <taxon>Bifidobacterium</taxon>
    </lineage>
</organism>
<name>A0A087E2C8_9BIFI</name>
<dbReference type="InterPro" id="IPR009057">
    <property type="entry name" value="Homeodomain-like_sf"/>
</dbReference>
<dbReference type="RefSeq" id="WP_029576207.1">
    <property type="nucleotide sequence ID" value="NZ_JGZT01000007.1"/>
</dbReference>
<dbReference type="Pfam" id="PF13556">
    <property type="entry name" value="HTH_30"/>
    <property type="match status" value="1"/>
</dbReference>
<gene>
    <name evidence="4" type="ORF">THER5_0108</name>
</gene>
<sequence>MTLTMHDVMTDPMFARIDPTIEAGEAGMDRTVRWAYTNERYDIASFLSGGELVIIEGSALLGHMGDDEIIRYVDTLVDAGVAGLAIELVEGVRTVPKAMIARADERGLPVIGMHRRMPFVDLCQSINTSIVKDQLLVQVRTDTLATTMRTRLATARSAQDVAKILNEIFGESVAIFDSDGLVIAHCGPSIRPADADYPAERTLVLDVRKNGGPLASIEITQRNRLADGGIADRADEVIRQVLPAFVQTQPRNAMLAHVLQGPANGYRAGEQEINDAATMLQAIGLNDVKHLIPFAIGMDSVSSSIDAVSRCLSGDEEEDASDEDTIADVLEGNMLFGLYAAADGGDDKGPGSGAEFGSGLDTGTNPGPASDANPGPAQGGSTGKAGNRGDAVMRLKRRLADVAALPGTWCIYGRAVPSVGMLLDECGLLQFAAHDAAGLPSTGTVTNLLAAAPQRLLGVERTQDAVGALQSLMLGDALPNQESLMRTLGACFDTGGNISKACELLGIHRQTLYNRLAQITELTGISREDSMAWPLLLCAARLKVAELQATEFQAAEPADGGQQPARSA</sequence>
<dbReference type="AlphaFoldDB" id="A0A087E2C8"/>
<dbReference type="InterPro" id="IPR012914">
    <property type="entry name" value="PucR_dom"/>
</dbReference>
<dbReference type="Pfam" id="PF07905">
    <property type="entry name" value="PucR"/>
    <property type="match status" value="1"/>
</dbReference>
<evidence type="ECO:0000259" key="2">
    <source>
        <dbReference type="Pfam" id="PF07905"/>
    </source>
</evidence>
<evidence type="ECO:0000256" key="1">
    <source>
        <dbReference type="SAM" id="MobiDB-lite"/>
    </source>
</evidence>
<dbReference type="InterPro" id="IPR042070">
    <property type="entry name" value="PucR_C-HTH_sf"/>
</dbReference>
<dbReference type="PANTHER" id="PTHR33744">
    <property type="entry name" value="CARBOHYDRATE DIACID REGULATOR"/>
    <property type="match status" value="1"/>
</dbReference>
<dbReference type="EMBL" id="JGZT01000007">
    <property type="protein sequence ID" value="KFJ01929.1"/>
    <property type="molecule type" value="Genomic_DNA"/>
</dbReference>
<feature type="region of interest" description="Disordered" evidence="1">
    <location>
        <begin position="347"/>
        <end position="388"/>
    </location>
</feature>
<evidence type="ECO:0000313" key="5">
    <source>
        <dbReference type="Proteomes" id="UP000029003"/>
    </source>
</evidence>